<dbReference type="EMBL" id="QEAS01000020">
    <property type="protein sequence ID" value="PWG78850.1"/>
    <property type="molecule type" value="Genomic_DNA"/>
</dbReference>
<evidence type="ECO:0000256" key="3">
    <source>
        <dbReference type="ARBA" id="ARBA00022475"/>
    </source>
</evidence>
<dbReference type="AlphaFoldDB" id="A0A2U2PBV9"/>
<reference evidence="9 10" key="1">
    <citation type="submission" date="2018-04" db="EMBL/GenBank/DDBJ databases">
        <title>Pedobacter chongqingensis sp. nov., isolated from a rottenly hemp rope.</title>
        <authorList>
            <person name="Cai Y."/>
        </authorList>
    </citation>
    <scope>NUCLEOTIDE SEQUENCE [LARGE SCALE GENOMIC DNA]</scope>
    <source>
        <strain evidence="9 10">FJ4-8</strain>
    </source>
</reference>
<keyword evidence="7" id="KW-0653">Protein transport</keyword>
<sequence length="177" mass="19470">MAELNNTPTSKKAGRSTRAFAPRIDFTPMVDLMFLLITFFMLTTTLAKPSAMSLAMPDDGGDTMPIADARTMSVCIGKNNMMEWYMGAPESPLTKPAVVGAGKTQLRRVITEQGRKVVEKTGNPRKGIIVLVKPSDKSVFRDVVDILDELQITGVQAYTLADISQIEIERLKKDGIY</sequence>
<evidence type="ECO:0000256" key="2">
    <source>
        <dbReference type="ARBA" id="ARBA00005811"/>
    </source>
</evidence>
<name>A0A2U2PBV9_9SPHI</name>
<dbReference type="InterPro" id="IPR003400">
    <property type="entry name" value="ExbD"/>
</dbReference>
<dbReference type="OrthoDB" id="952702at2"/>
<keyword evidence="10" id="KW-1185">Reference proteome</keyword>
<dbReference type="PANTHER" id="PTHR30558">
    <property type="entry name" value="EXBD MEMBRANE COMPONENT OF PMF-DRIVEN MACROMOLECULE IMPORT SYSTEM"/>
    <property type="match status" value="1"/>
</dbReference>
<keyword evidence="4 7" id="KW-0812">Transmembrane</keyword>
<dbReference type="Pfam" id="PF02472">
    <property type="entry name" value="ExbD"/>
    <property type="match status" value="1"/>
</dbReference>
<accession>A0A2U2PBV9</accession>
<proteinExistence type="inferred from homology"/>
<dbReference type="GO" id="GO:0022857">
    <property type="term" value="F:transmembrane transporter activity"/>
    <property type="evidence" value="ECO:0007669"/>
    <property type="project" value="InterPro"/>
</dbReference>
<evidence type="ECO:0000256" key="4">
    <source>
        <dbReference type="ARBA" id="ARBA00022692"/>
    </source>
</evidence>
<keyword evidence="3" id="KW-1003">Cell membrane</keyword>
<evidence type="ECO:0000256" key="8">
    <source>
        <dbReference type="SAM" id="Phobius"/>
    </source>
</evidence>
<evidence type="ECO:0000313" key="10">
    <source>
        <dbReference type="Proteomes" id="UP000245647"/>
    </source>
</evidence>
<evidence type="ECO:0000256" key="5">
    <source>
        <dbReference type="ARBA" id="ARBA00022989"/>
    </source>
</evidence>
<comment type="subcellular location">
    <subcellularLocation>
        <location evidence="1">Cell membrane</location>
        <topology evidence="1">Single-pass membrane protein</topology>
    </subcellularLocation>
    <subcellularLocation>
        <location evidence="7">Cell membrane</location>
        <topology evidence="7">Single-pass type II membrane protein</topology>
    </subcellularLocation>
</comment>
<keyword evidence="5 8" id="KW-1133">Transmembrane helix</keyword>
<dbReference type="GO" id="GO:0005886">
    <property type="term" value="C:plasma membrane"/>
    <property type="evidence" value="ECO:0007669"/>
    <property type="project" value="UniProtKB-SubCell"/>
</dbReference>
<evidence type="ECO:0000256" key="1">
    <source>
        <dbReference type="ARBA" id="ARBA00004162"/>
    </source>
</evidence>
<dbReference type="RefSeq" id="WP_109417708.1">
    <property type="nucleotide sequence ID" value="NZ_QEAS01000020.1"/>
</dbReference>
<dbReference type="Proteomes" id="UP000245647">
    <property type="component" value="Unassembled WGS sequence"/>
</dbReference>
<gene>
    <name evidence="9" type="ORF">DDR33_20290</name>
</gene>
<comment type="similarity">
    <text evidence="2 7">Belongs to the ExbD/TolR family.</text>
</comment>
<keyword evidence="7" id="KW-0813">Transport</keyword>
<comment type="caution">
    <text evidence="9">The sequence shown here is derived from an EMBL/GenBank/DDBJ whole genome shotgun (WGS) entry which is preliminary data.</text>
</comment>
<evidence type="ECO:0000313" key="9">
    <source>
        <dbReference type="EMBL" id="PWG78850.1"/>
    </source>
</evidence>
<dbReference type="GO" id="GO:0015031">
    <property type="term" value="P:protein transport"/>
    <property type="evidence" value="ECO:0007669"/>
    <property type="project" value="UniProtKB-KW"/>
</dbReference>
<evidence type="ECO:0000256" key="7">
    <source>
        <dbReference type="RuleBase" id="RU003879"/>
    </source>
</evidence>
<evidence type="ECO:0000256" key="6">
    <source>
        <dbReference type="ARBA" id="ARBA00023136"/>
    </source>
</evidence>
<protein>
    <submittedName>
        <fullName evidence="9">Biopolymer transporter ExbD</fullName>
    </submittedName>
</protein>
<keyword evidence="6 8" id="KW-0472">Membrane</keyword>
<organism evidence="9 10">
    <name type="scientific">Pararcticibacter amylolyticus</name>
    <dbReference type="NCBI Taxonomy" id="2173175"/>
    <lineage>
        <taxon>Bacteria</taxon>
        <taxon>Pseudomonadati</taxon>
        <taxon>Bacteroidota</taxon>
        <taxon>Sphingobacteriia</taxon>
        <taxon>Sphingobacteriales</taxon>
        <taxon>Sphingobacteriaceae</taxon>
        <taxon>Pararcticibacter</taxon>
    </lineage>
</organism>
<feature type="transmembrane region" description="Helical" evidence="8">
    <location>
        <begin position="26"/>
        <end position="47"/>
    </location>
</feature>
<dbReference type="PANTHER" id="PTHR30558:SF3">
    <property type="entry name" value="BIOPOLYMER TRANSPORT PROTEIN EXBD-RELATED"/>
    <property type="match status" value="1"/>
</dbReference>